<feature type="transmembrane region" description="Helical" evidence="8">
    <location>
        <begin position="57"/>
        <end position="73"/>
    </location>
</feature>
<comment type="similarity">
    <text evidence="2">Belongs to the cation diffusion facilitator (CDF) transporter (TC 2.A.4) family.</text>
</comment>
<evidence type="ECO:0000256" key="7">
    <source>
        <dbReference type="SAM" id="MobiDB-lite"/>
    </source>
</evidence>
<protein>
    <submittedName>
        <fullName evidence="10">Cobalt transporter</fullName>
    </submittedName>
</protein>
<keyword evidence="11" id="KW-1185">Reference proteome</keyword>
<feature type="transmembrane region" description="Helical" evidence="8">
    <location>
        <begin position="129"/>
        <end position="153"/>
    </location>
</feature>
<dbReference type="EMBL" id="BMFY01000001">
    <property type="protein sequence ID" value="GGA02592.1"/>
    <property type="molecule type" value="Genomic_DNA"/>
</dbReference>
<gene>
    <name evidence="10" type="ORF">GCM10011333_01440</name>
</gene>
<dbReference type="InterPro" id="IPR027469">
    <property type="entry name" value="Cation_efflux_TMD_sf"/>
</dbReference>
<evidence type="ECO:0000313" key="11">
    <source>
        <dbReference type="Proteomes" id="UP000616114"/>
    </source>
</evidence>
<dbReference type="Proteomes" id="UP000616114">
    <property type="component" value="Unassembled WGS sequence"/>
</dbReference>
<dbReference type="InterPro" id="IPR058533">
    <property type="entry name" value="Cation_efflux_TM"/>
</dbReference>
<dbReference type="RefSeq" id="WP_188549004.1">
    <property type="nucleotide sequence ID" value="NZ_BMFY01000001.1"/>
</dbReference>
<dbReference type="NCBIfam" id="TIGR01297">
    <property type="entry name" value="CDF"/>
    <property type="match status" value="1"/>
</dbReference>
<evidence type="ECO:0000256" key="4">
    <source>
        <dbReference type="ARBA" id="ARBA00022692"/>
    </source>
</evidence>
<name>A0A8J2TVB2_9MICO</name>
<keyword evidence="4 8" id="KW-0812">Transmembrane</keyword>
<dbReference type="Gene3D" id="1.20.1510.10">
    <property type="entry name" value="Cation efflux protein transmembrane domain"/>
    <property type="match status" value="1"/>
</dbReference>
<reference evidence="10" key="1">
    <citation type="journal article" date="2014" name="Int. J. Syst. Evol. Microbiol.">
        <title>Complete genome sequence of Corynebacterium casei LMG S-19264T (=DSM 44701T), isolated from a smear-ripened cheese.</title>
        <authorList>
            <consortium name="US DOE Joint Genome Institute (JGI-PGF)"/>
            <person name="Walter F."/>
            <person name="Albersmeier A."/>
            <person name="Kalinowski J."/>
            <person name="Ruckert C."/>
        </authorList>
    </citation>
    <scope>NUCLEOTIDE SEQUENCE</scope>
    <source>
        <strain evidence="10">CGMCC 1.12785</strain>
    </source>
</reference>
<accession>A0A8J2TVB2</accession>
<evidence type="ECO:0000256" key="1">
    <source>
        <dbReference type="ARBA" id="ARBA00004141"/>
    </source>
</evidence>
<feature type="domain" description="Cation efflux protein transmembrane" evidence="9">
    <location>
        <begin position="29"/>
        <end position="227"/>
    </location>
</feature>
<dbReference type="AlphaFoldDB" id="A0A8J2TVB2"/>
<organism evidence="10 11">
    <name type="scientific">Sediminivirga luteola</name>
    <dbReference type="NCBI Taxonomy" id="1774748"/>
    <lineage>
        <taxon>Bacteria</taxon>
        <taxon>Bacillati</taxon>
        <taxon>Actinomycetota</taxon>
        <taxon>Actinomycetes</taxon>
        <taxon>Micrococcales</taxon>
        <taxon>Brevibacteriaceae</taxon>
        <taxon>Sediminivirga</taxon>
    </lineage>
</organism>
<dbReference type="Pfam" id="PF01545">
    <property type="entry name" value="Cation_efflux"/>
    <property type="match status" value="1"/>
</dbReference>
<feature type="transmembrane region" description="Helical" evidence="8">
    <location>
        <begin position="26"/>
        <end position="45"/>
    </location>
</feature>
<reference evidence="10" key="2">
    <citation type="submission" date="2020-09" db="EMBL/GenBank/DDBJ databases">
        <authorList>
            <person name="Sun Q."/>
            <person name="Zhou Y."/>
        </authorList>
    </citation>
    <scope>NUCLEOTIDE SEQUENCE</scope>
    <source>
        <strain evidence="10">CGMCC 1.12785</strain>
    </source>
</reference>
<keyword evidence="5 8" id="KW-1133">Transmembrane helix</keyword>
<feature type="transmembrane region" description="Helical" evidence="8">
    <location>
        <begin position="180"/>
        <end position="200"/>
    </location>
</feature>
<evidence type="ECO:0000256" key="5">
    <source>
        <dbReference type="ARBA" id="ARBA00022989"/>
    </source>
</evidence>
<dbReference type="InterPro" id="IPR002524">
    <property type="entry name" value="Cation_efflux"/>
</dbReference>
<evidence type="ECO:0000256" key="8">
    <source>
        <dbReference type="SAM" id="Phobius"/>
    </source>
</evidence>
<feature type="transmembrane region" description="Helical" evidence="8">
    <location>
        <begin position="85"/>
        <end position="109"/>
    </location>
</feature>
<dbReference type="InterPro" id="IPR050291">
    <property type="entry name" value="CDF_Transporter"/>
</dbReference>
<evidence type="ECO:0000256" key="3">
    <source>
        <dbReference type="ARBA" id="ARBA00022448"/>
    </source>
</evidence>
<comment type="caution">
    <text evidence="10">The sequence shown here is derived from an EMBL/GenBank/DDBJ whole genome shotgun (WGS) entry which is preliminary data.</text>
</comment>
<dbReference type="SUPFAM" id="SSF161111">
    <property type="entry name" value="Cation efflux protein transmembrane domain-like"/>
    <property type="match status" value="1"/>
</dbReference>
<dbReference type="PANTHER" id="PTHR43840:SF15">
    <property type="entry name" value="MITOCHONDRIAL METAL TRANSPORTER 1-RELATED"/>
    <property type="match status" value="1"/>
</dbReference>
<evidence type="ECO:0000313" key="10">
    <source>
        <dbReference type="EMBL" id="GGA02592.1"/>
    </source>
</evidence>
<proteinExistence type="inferred from homology"/>
<keyword evidence="3" id="KW-0813">Transport</keyword>
<evidence type="ECO:0000256" key="2">
    <source>
        <dbReference type="ARBA" id="ARBA00008114"/>
    </source>
</evidence>
<evidence type="ECO:0000259" key="9">
    <source>
        <dbReference type="Pfam" id="PF01545"/>
    </source>
</evidence>
<dbReference type="GO" id="GO:0016020">
    <property type="term" value="C:membrane"/>
    <property type="evidence" value="ECO:0007669"/>
    <property type="project" value="UniProtKB-SubCell"/>
</dbReference>
<sequence length="336" mass="36175">MNAAFGRAELPAEQREALARARRIQYLWLGILLVTVLAMAAVMGNSQAMKTAWAEDLLSFLPPLAFLIGARVATRTPTSAFPFGFHRAVGVGHLVSGVALAGVGLMLIYDGASSLIMQERPPIGAVSVFGHPVWLGWLMIAVALASCVAPVILGRMKRRLAEQLHDKVLRADADMNRADWMTGAATAAGVAGIGVGWWWADAAAALLISVSITKDGWENVRDAIRDLTDARATTVDNSRPHPIIAQLNAAILQDPKVVAVQTRARDEGHVLHAEVFIQVSEPVVEVAWLEDLRRRSVQMDWRVQDLVIAVTAEPHPDADAAYGGPEQDGPEQAAES</sequence>
<comment type="subcellular location">
    <subcellularLocation>
        <location evidence="1">Membrane</location>
        <topology evidence="1">Multi-pass membrane protein</topology>
    </subcellularLocation>
</comment>
<keyword evidence="6 8" id="KW-0472">Membrane</keyword>
<evidence type="ECO:0000256" key="6">
    <source>
        <dbReference type="ARBA" id="ARBA00023136"/>
    </source>
</evidence>
<feature type="region of interest" description="Disordered" evidence="7">
    <location>
        <begin position="314"/>
        <end position="336"/>
    </location>
</feature>
<dbReference type="GO" id="GO:0008324">
    <property type="term" value="F:monoatomic cation transmembrane transporter activity"/>
    <property type="evidence" value="ECO:0007669"/>
    <property type="project" value="InterPro"/>
</dbReference>
<dbReference type="PANTHER" id="PTHR43840">
    <property type="entry name" value="MITOCHONDRIAL METAL TRANSPORTER 1-RELATED"/>
    <property type="match status" value="1"/>
</dbReference>